<keyword evidence="2" id="KW-0732">Signal</keyword>
<evidence type="ECO:0000313" key="4">
    <source>
        <dbReference type="Proteomes" id="UP001597375"/>
    </source>
</evidence>
<dbReference type="Proteomes" id="UP001597375">
    <property type="component" value="Unassembled WGS sequence"/>
</dbReference>
<evidence type="ECO:0000256" key="1">
    <source>
        <dbReference type="SAM" id="MobiDB-lite"/>
    </source>
</evidence>
<accession>A0ABW5D5S6</accession>
<organism evidence="3 4">
    <name type="scientific">Luteolibacter algae</name>
    <dbReference type="NCBI Taxonomy" id="454151"/>
    <lineage>
        <taxon>Bacteria</taxon>
        <taxon>Pseudomonadati</taxon>
        <taxon>Verrucomicrobiota</taxon>
        <taxon>Verrucomicrobiia</taxon>
        <taxon>Verrucomicrobiales</taxon>
        <taxon>Verrucomicrobiaceae</taxon>
        <taxon>Luteolibacter</taxon>
    </lineage>
</organism>
<evidence type="ECO:0000313" key="3">
    <source>
        <dbReference type="EMBL" id="MFD2256115.1"/>
    </source>
</evidence>
<dbReference type="EMBL" id="JBHUIT010000003">
    <property type="protein sequence ID" value="MFD2256115.1"/>
    <property type="molecule type" value="Genomic_DNA"/>
</dbReference>
<protein>
    <submittedName>
        <fullName evidence="3">Uncharacterized protein</fullName>
    </submittedName>
</protein>
<feature type="region of interest" description="Disordered" evidence="1">
    <location>
        <begin position="153"/>
        <end position="177"/>
    </location>
</feature>
<proteinExistence type="predicted"/>
<name>A0ABW5D5S6_9BACT</name>
<sequence>MPETKQSHVMKNVLPKFASAGIFLAAALVTTPLKADDFITIDRKTKVVFTTEEVDGKTVSVATVAVKEVDANGEVTVKQLVEKKVPADGGGAGFDLIVEEIETIATPDTNNAGMFMVRTITRMTTTPVDETGTPGAPVVMPPTDNTETVAEADLDLPDSTSVEIDTDFGDSTPVSGA</sequence>
<feature type="chain" id="PRO_5046558756" evidence="2">
    <location>
        <begin position="36"/>
        <end position="177"/>
    </location>
</feature>
<evidence type="ECO:0000256" key="2">
    <source>
        <dbReference type="SAM" id="SignalP"/>
    </source>
</evidence>
<gene>
    <name evidence="3" type="ORF">ACFSSA_05445</name>
</gene>
<feature type="signal peptide" evidence="2">
    <location>
        <begin position="1"/>
        <end position="35"/>
    </location>
</feature>
<keyword evidence="4" id="KW-1185">Reference proteome</keyword>
<comment type="caution">
    <text evidence="3">The sequence shown here is derived from an EMBL/GenBank/DDBJ whole genome shotgun (WGS) entry which is preliminary data.</text>
</comment>
<reference evidence="4" key="1">
    <citation type="journal article" date="2019" name="Int. J. Syst. Evol. Microbiol.">
        <title>The Global Catalogue of Microorganisms (GCM) 10K type strain sequencing project: providing services to taxonomists for standard genome sequencing and annotation.</title>
        <authorList>
            <consortium name="The Broad Institute Genomics Platform"/>
            <consortium name="The Broad Institute Genome Sequencing Center for Infectious Disease"/>
            <person name="Wu L."/>
            <person name="Ma J."/>
        </authorList>
    </citation>
    <scope>NUCLEOTIDE SEQUENCE [LARGE SCALE GENOMIC DNA]</scope>
    <source>
        <strain evidence="4">CGMCC 4.7106</strain>
    </source>
</reference>